<name>A0ABQ5RVQ1_9CHLO</name>
<feature type="compositionally biased region" description="Gly residues" evidence="1">
    <location>
        <begin position="366"/>
        <end position="378"/>
    </location>
</feature>
<evidence type="ECO:0000313" key="3">
    <source>
        <dbReference type="EMBL" id="GLI61288.1"/>
    </source>
</evidence>
<dbReference type="InterPro" id="IPR008984">
    <property type="entry name" value="SMAD_FHA_dom_sf"/>
</dbReference>
<feature type="compositionally biased region" description="Basic and acidic residues" evidence="1">
    <location>
        <begin position="54"/>
        <end position="63"/>
    </location>
</feature>
<evidence type="ECO:0000313" key="4">
    <source>
        <dbReference type="Proteomes" id="UP001165090"/>
    </source>
</evidence>
<feature type="region of interest" description="Disordered" evidence="1">
    <location>
        <begin position="54"/>
        <end position="85"/>
    </location>
</feature>
<dbReference type="SMART" id="SM00240">
    <property type="entry name" value="FHA"/>
    <property type="match status" value="1"/>
</dbReference>
<feature type="compositionally biased region" description="Low complexity" evidence="1">
    <location>
        <begin position="245"/>
        <end position="255"/>
    </location>
</feature>
<feature type="compositionally biased region" description="Basic and acidic residues" evidence="1">
    <location>
        <begin position="400"/>
        <end position="414"/>
    </location>
</feature>
<dbReference type="SUPFAM" id="SSF49879">
    <property type="entry name" value="SMAD/FHA domain"/>
    <property type="match status" value="1"/>
</dbReference>
<feature type="region of interest" description="Disordered" evidence="1">
    <location>
        <begin position="348"/>
        <end position="430"/>
    </location>
</feature>
<dbReference type="EMBL" id="BSDZ01000010">
    <property type="protein sequence ID" value="GLI61288.1"/>
    <property type="molecule type" value="Genomic_DNA"/>
</dbReference>
<evidence type="ECO:0000259" key="2">
    <source>
        <dbReference type="PROSITE" id="PS50006"/>
    </source>
</evidence>
<feature type="region of interest" description="Disordered" evidence="1">
    <location>
        <begin position="1"/>
        <end position="21"/>
    </location>
</feature>
<dbReference type="Gene3D" id="2.60.200.20">
    <property type="match status" value="1"/>
</dbReference>
<dbReference type="InterPro" id="IPR050923">
    <property type="entry name" value="Cell_Proc_Reg/RNA_Proc"/>
</dbReference>
<protein>
    <recommendedName>
        <fullName evidence="2">FHA domain-containing protein</fullName>
    </recommendedName>
</protein>
<feature type="domain" description="FHA" evidence="2">
    <location>
        <begin position="137"/>
        <end position="189"/>
    </location>
</feature>
<proteinExistence type="predicted"/>
<organism evidence="3 4">
    <name type="scientific">Volvox africanus</name>
    <dbReference type="NCBI Taxonomy" id="51714"/>
    <lineage>
        <taxon>Eukaryota</taxon>
        <taxon>Viridiplantae</taxon>
        <taxon>Chlorophyta</taxon>
        <taxon>core chlorophytes</taxon>
        <taxon>Chlorophyceae</taxon>
        <taxon>CS clade</taxon>
        <taxon>Chlamydomonadales</taxon>
        <taxon>Volvocaceae</taxon>
        <taxon>Volvox</taxon>
    </lineage>
</organism>
<sequence length="430" mass="43705">MDRWIDADDDISARSRGPPQGRVARLGLAGFVQSQGSLGTENAKTFGKIEVVQSKRDQRKAEATRLMPPPRLPGGTATEAPTPVPEDVPSIPSLPAATGPPKCPVPDWAAEPTAGSRLLVYKDGQAIQEVPLVKIVTVFGRVDALADVVLDHPSISRQHATAAFHGARGTWMITDLGSTHGTFLGDRQLAKNDPTELVPGVELRFAASTRRYKLPPAPPGPQSRNAAVNAGGVAAAPGSESGRLPSATAAASAMEMPPPPPPKRPRVCFADDTDAGGHSGGGGEDGKPATLAAAGRPRQLENIIGFSDGRDFVARVGPRAAAPAEGRFAGAVATTIVLSPKGPSASAAAATAQRASSNGSGEAVASGGGGGGGGGGGNSPRPHSSVHGGAGAPATGEVRPQLRELVDRIRKETPRGGGGTLYEQLPPPSR</sequence>
<feature type="compositionally biased region" description="Low complexity" evidence="1">
    <location>
        <begin position="348"/>
        <end position="365"/>
    </location>
</feature>
<accession>A0ABQ5RVQ1</accession>
<dbReference type="Pfam" id="PF00498">
    <property type="entry name" value="FHA"/>
    <property type="match status" value="1"/>
</dbReference>
<dbReference type="PANTHER" id="PTHR23308">
    <property type="entry name" value="NUCLEAR INHIBITOR OF PROTEIN PHOSPHATASE-1"/>
    <property type="match status" value="1"/>
</dbReference>
<reference evidence="3 4" key="1">
    <citation type="journal article" date="2023" name="IScience">
        <title>Expanded male sex-determining region conserved during the evolution of homothallism in the green alga Volvox.</title>
        <authorList>
            <person name="Yamamoto K."/>
            <person name="Matsuzaki R."/>
            <person name="Mahakham W."/>
            <person name="Heman W."/>
            <person name="Sekimoto H."/>
            <person name="Kawachi M."/>
            <person name="Minakuchi Y."/>
            <person name="Toyoda A."/>
            <person name="Nozaki H."/>
        </authorList>
    </citation>
    <scope>NUCLEOTIDE SEQUENCE [LARGE SCALE GENOMIC DNA]</scope>
    <source>
        <strain evidence="3 4">NIES-4468</strain>
    </source>
</reference>
<comment type="caution">
    <text evidence="3">The sequence shown here is derived from an EMBL/GenBank/DDBJ whole genome shotgun (WGS) entry which is preliminary data.</text>
</comment>
<dbReference type="InterPro" id="IPR000253">
    <property type="entry name" value="FHA_dom"/>
</dbReference>
<dbReference type="Proteomes" id="UP001165090">
    <property type="component" value="Unassembled WGS sequence"/>
</dbReference>
<feature type="compositionally biased region" description="Low complexity" evidence="1">
    <location>
        <begin position="225"/>
        <end position="236"/>
    </location>
</feature>
<dbReference type="PROSITE" id="PS50006">
    <property type="entry name" value="FHA_DOMAIN"/>
    <property type="match status" value="1"/>
</dbReference>
<gene>
    <name evidence="3" type="ORF">VaNZ11_003639</name>
</gene>
<evidence type="ECO:0000256" key="1">
    <source>
        <dbReference type="SAM" id="MobiDB-lite"/>
    </source>
</evidence>
<feature type="region of interest" description="Disordered" evidence="1">
    <location>
        <begin position="212"/>
        <end position="290"/>
    </location>
</feature>
<keyword evidence="4" id="KW-1185">Reference proteome</keyword>